<dbReference type="GO" id="GO:0006405">
    <property type="term" value="P:RNA export from nucleus"/>
    <property type="evidence" value="ECO:0007669"/>
    <property type="project" value="TreeGrafter"/>
</dbReference>
<dbReference type="PANTHER" id="PTHR31431">
    <property type="entry name" value="NUCLEOPORIN NUP188 HOMOLOG"/>
    <property type="match status" value="1"/>
</dbReference>
<protein>
    <submittedName>
        <fullName evidence="2">Uncharacterized protein</fullName>
    </submittedName>
</protein>
<sequence length="639" mass="61807">SPEAAAGAAARRVAALLADWLRSRAAGAQAGGGDGAGAAAAAEEVAECLCSCLLLLLQDTPDAGGGPDGGGAPDASSGGARFELQLALLDLLPALCGAVAAAAAPPSPAAGAPRAAGLQVLIEILQRQLAPPQWLPLVGLHLSLVQTLRAACCGGGGGGAAGAGGDAGPGGGQEAEVRRVGVLELLLCVTRAPDGALQLFHQGALPALLDCARHLLAPPGGGLLGTSAVGGDAAPEGAAGRRGAAAAAPPAQGGSVPLPGTLGAYLAPASGAGGGGAAGGVAWAPVHQQWCVLLSLAATTLDSLSRFVPVAEPAVALMIAVEPRVVLSLQLLLQQLPHHRGGDGGGDGSGGGGSGAPLQVQLASLLEAERSLALLCLLAQHAGAWQLARPGSLAGFRAAAAGVLEFAARPSLERHVRVACPPLTPFERRLTRVTSDLDGGEGWLRACVAGAGAAPLPSRDSAAAAATADAQGGSGGALALMPPGAGDGGGSGGGGAAAAGGGCHEYAARLAEAVYSCAGHALHFLALTSPQLEAGEAAAAGPMWPKRQALAALQGQAVAVAQSQLQAGGTSRARRRRLAAAALRLAQGAAALQQLMGGGAPACARGSGAEERLGERAAQLERALRESEAGAGPVGGAKR</sequence>
<dbReference type="GO" id="GO:0044611">
    <property type="term" value="C:nuclear pore inner ring"/>
    <property type="evidence" value="ECO:0007669"/>
    <property type="project" value="TreeGrafter"/>
</dbReference>
<feature type="region of interest" description="Disordered" evidence="1">
    <location>
        <begin position="606"/>
        <end position="639"/>
    </location>
</feature>
<dbReference type="Proteomes" id="UP000054498">
    <property type="component" value="Unassembled WGS sequence"/>
</dbReference>
<name>A0A0D2MBU0_9CHLO</name>
<dbReference type="GO" id="GO:0006606">
    <property type="term" value="P:protein import into nucleus"/>
    <property type="evidence" value="ECO:0007669"/>
    <property type="project" value="TreeGrafter"/>
</dbReference>
<evidence type="ECO:0000256" key="1">
    <source>
        <dbReference type="SAM" id="MobiDB-lite"/>
    </source>
</evidence>
<dbReference type="EMBL" id="KK101497">
    <property type="protein sequence ID" value="KIZ00665.1"/>
    <property type="molecule type" value="Genomic_DNA"/>
</dbReference>
<organism evidence="2 3">
    <name type="scientific">Monoraphidium neglectum</name>
    <dbReference type="NCBI Taxonomy" id="145388"/>
    <lineage>
        <taxon>Eukaryota</taxon>
        <taxon>Viridiplantae</taxon>
        <taxon>Chlorophyta</taxon>
        <taxon>core chlorophytes</taxon>
        <taxon>Chlorophyceae</taxon>
        <taxon>CS clade</taxon>
        <taxon>Sphaeropleales</taxon>
        <taxon>Selenastraceae</taxon>
        <taxon>Monoraphidium</taxon>
    </lineage>
</organism>
<gene>
    <name evidence="2" type="ORF">MNEG_7299</name>
</gene>
<dbReference type="GO" id="GO:0017056">
    <property type="term" value="F:structural constituent of nuclear pore"/>
    <property type="evidence" value="ECO:0007669"/>
    <property type="project" value="InterPro"/>
</dbReference>
<reference evidence="2 3" key="1">
    <citation type="journal article" date="2013" name="BMC Genomics">
        <title>Reconstruction of the lipid metabolism for the microalga Monoraphidium neglectum from its genome sequence reveals characteristics suitable for biofuel production.</title>
        <authorList>
            <person name="Bogen C."/>
            <person name="Al-Dilaimi A."/>
            <person name="Albersmeier A."/>
            <person name="Wichmann J."/>
            <person name="Grundmann M."/>
            <person name="Rupp O."/>
            <person name="Lauersen K.J."/>
            <person name="Blifernez-Klassen O."/>
            <person name="Kalinowski J."/>
            <person name="Goesmann A."/>
            <person name="Mussgnug J.H."/>
            <person name="Kruse O."/>
        </authorList>
    </citation>
    <scope>NUCLEOTIDE SEQUENCE [LARGE SCALE GENOMIC DNA]</scope>
    <source>
        <strain evidence="2 3">SAG 48.87</strain>
    </source>
</reference>
<keyword evidence="3" id="KW-1185">Reference proteome</keyword>
<dbReference type="RefSeq" id="XP_013899684.1">
    <property type="nucleotide sequence ID" value="XM_014044230.1"/>
</dbReference>
<feature type="compositionally biased region" description="Basic and acidic residues" evidence="1">
    <location>
        <begin position="608"/>
        <end position="628"/>
    </location>
</feature>
<dbReference type="GeneID" id="25740175"/>
<evidence type="ECO:0000313" key="2">
    <source>
        <dbReference type="EMBL" id="KIZ00665.1"/>
    </source>
</evidence>
<evidence type="ECO:0000313" key="3">
    <source>
        <dbReference type="Proteomes" id="UP000054498"/>
    </source>
</evidence>
<dbReference type="AlphaFoldDB" id="A0A0D2MBU0"/>
<feature type="non-terminal residue" evidence="2">
    <location>
        <position position="1"/>
    </location>
</feature>
<dbReference type="InterPro" id="IPR044840">
    <property type="entry name" value="Nup188"/>
</dbReference>
<dbReference type="STRING" id="145388.A0A0D2MBU0"/>
<dbReference type="PANTHER" id="PTHR31431:SF1">
    <property type="entry name" value="NUCLEOPORIN NUP188"/>
    <property type="match status" value="1"/>
</dbReference>
<dbReference type="KEGG" id="mng:MNEG_7299"/>
<accession>A0A0D2MBU0</accession>
<proteinExistence type="predicted"/>